<evidence type="ECO:0000313" key="11">
    <source>
        <dbReference type="Proteomes" id="UP000193427"/>
    </source>
</evidence>
<gene>
    <name evidence="10" type="ORF">A4W93_03510</name>
</gene>
<keyword evidence="11" id="KW-1185">Reference proteome</keyword>
<evidence type="ECO:0000256" key="5">
    <source>
        <dbReference type="ARBA" id="ARBA00022741"/>
    </source>
</evidence>
<dbReference type="CDD" id="cd16917">
    <property type="entry name" value="HATPase_UhpB-NarQ-NarX-like"/>
    <property type="match status" value="1"/>
</dbReference>
<dbReference type="GO" id="GO:0000155">
    <property type="term" value="F:phosphorelay sensor kinase activity"/>
    <property type="evidence" value="ECO:0007669"/>
    <property type="project" value="InterPro"/>
</dbReference>
<dbReference type="GO" id="GO:0016020">
    <property type="term" value="C:membrane"/>
    <property type="evidence" value="ECO:0007669"/>
    <property type="project" value="InterPro"/>
</dbReference>
<dbReference type="InterPro" id="IPR003594">
    <property type="entry name" value="HATPase_dom"/>
</dbReference>
<dbReference type="InterPro" id="IPR050482">
    <property type="entry name" value="Sensor_HK_TwoCompSys"/>
</dbReference>
<dbReference type="GO" id="GO:0046983">
    <property type="term" value="F:protein dimerization activity"/>
    <property type="evidence" value="ECO:0007669"/>
    <property type="project" value="InterPro"/>
</dbReference>
<evidence type="ECO:0000256" key="8">
    <source>
        <dbReference type="ARBA" id="ARBA00023012"/>
    </source>
</evidence>
<dbReference type="PANTHER" id="PTHR24421:SF10">
    <property type="entry name" value="NITRATE_NITRITE SENSOR PROTEIN NARQ"/>
    <property type="match status" value="1"/>
</dbReference>
<dbReference type="PANTHER" id="PTHR24421">
    <property type="entry name" value="NITRATE/NITRITE SENSOR PROTEIN NARX-RELATED"/>
    <property type="match status" value="1"/>
</dbReference>
<name>A0A1W6L4F6_9BURK</name>
<keyword evidence="6" id="KW-0418">Kinase</keyword>
<evidence type="ECO:0000256" key="7">
    <source>
        <dbReference type="ARBA" id="ARBA00022840"/>
    </source>
</evidence>
<reference evidence="10 11" key="1">
    <citation type="submission" date="2016-04" db="EMBL/GenBank/DDBJ databases">
        <title>Complete genome sequence of natural rubber-degrading, novel Gram-negative bacterium, Rhizobacter gummiphilus strain NS21.</title>
        <authorList>
            <person name="Tabata M."/>
            <person name="Kasai D."/>
            <person name="Fukuda M."/>
        </authorList>
    </citation>
    <scope>NUCLEOTIDE SEQUENCE [LARGE SCALE GENOMIC DNA]</scope>
    <source>
        <strain evidence="10 11">NS21</strain>
    </source>
</reference>
<dbReference type="SUPFAM" id="SSF55874">
    <property type="entry name" value="ATPase domain of HSP90 chaperone/DNA topoisomerase II/histidine kinase"/>
    <property type="match status" value="1"/>
</dbReference>
<evidence type="ECO:0000256" key="2">
    <source>
        <dbReference type="ARBA" id="ARBA00012438"/>
    </source>
</evidence>
<comment type="catalytic activity">
    <reaction evidence="1">
        <text>ATP + protein L-histidine = ADP + protein N-phospho-L-histidine.</text>
        <dbReference type="EC" id="2.7.13.3"/>
    </reaction>
</comment>
<keyword evidence="7" id="KW-0067">ATP-binding</keyword>
<dbReference type="GO" id="GO:0005524">
    <property type="term" value="F:ATP binding"/>
    <property type="evidence" value="ECO:0007669"/>
    <property type="project" value="UniProtKB-KW"/>
</dbReference>
<protein>
    <recommendedName>
        <fullName evidence="2">histidine kinase</fullName>
        <ecNumber evidence="2">2.7.13.3</ecNumber>
    </recommendedName>
</protein>
<evidence type="ECO:0000256" key="1">
    <source>
        <dbReference type="ARBA" id="ARBA00000085"/>
    </source>
</evidence>
<dbReference type="Pfam" id="PF07730">
    <property type="entry name" value="HisKA_3"/>
    <property type="match status" value="1"/>
</dbReference>
<accession>A0A1W6L4F6</accession>
<dbReference type="SMART" id="SM00387">
    <property type="entry name" value="HATPase_c"/>
    <property type="match status" value="1"/>
</dbReference>
<proteinExistence type="predicted"/>
<evidence type="ECO:0000259" key="9">
    <source>
        <dbReference type="SMART" id="SM00387"/>
    </source>
</evidence>
<dbReference type="STRING" id="946333.A4W93_03510"/>
<dbReference type="InterPro" id="IPR011712">
    <property type="entry name" value="Sig_transdc_His_kin_sub3_dim/P"/>
</dbReference>
<dbReference type="AlphaFoldDB" id="A0A1W6L4F6"/>
<dbReference type="Pfam" id="PF02518">
    <property type="entry name" value="HATPase_c"/>
    <property type="match status" value="1"/>
</dbReference>
<dbReference type="Gene3D" id="1.20.5.1930">
    <property type="match status" value="1"/>
</dbReference>
<evidence type="ECO:0000313" key="10">
    <source>
        <dbReference type="EMBL" id="ARN19058.1"/>
    </source>
</evidence>
<dbReference type="OrthoDB" id="8697484at2"/>
<keyword evidence="3" id="KW-0597">Phosphoprotein</keyword>
<sequence length="612" mass="66421">MTWRAACAALLALALALAACHADDNAAPIQRFDTAEVTLRPDGAPPAPPRTVSLRHRWDSASPGVSGEALYRIALPALPAGTDHALWLEAVGNQVAVRVNGTLVRQLGRPGSPFDDAGKFGHLVPLPAALLHTDRPNLLQLDVTAQALRGGGLSPVGLGPLAAAEAERASRLQRDQYAAAAYGTSMLLMGGLSLGLWWRQRVPLYGCFGTAVLLGSLRQFDRLLPTAPLPWPVWGGLMAVSYGVQLALIARFVLLALDRQPRWLATVQRAVVWIVAVLAASSFALGRRWPWDGALWLLWAAGMVCFAVVLRSAFVERRAIAWVVLGAGSLLLATGLHDLVTVRSAHATGLGFPLTPHALFFFLLILAGLVVERYSRTEREHKALNEELVHRVAERERQLGEAFEALRRQKEEQAVLKERQRIMREIHDGVGSQLVGLLNLVTHRDTDPDQLTEHVQMALDEMRLAVDSLQPVHSDLATVLATLRYRLQPRLKAAGIEVLWDVDRLPPLPQLSPESVLQVQRILLEAFTNVLKHARATQVVMHAHCSDGTAPVIELRLSDNGVGLAPSAPSPNHGRGVANMRTRAEAIGARLWLEPGVGRGAAVVLEWPVGTA</sequence>
<dbReference type="KEGG" id="rgu:A4W93_03510"/>
<keyword evidence="5" id="KW-0547">Nucleotide-binding</keyword>
<evidence type="ECO:0000256" key="3">
    <source>
        <dbReference type="ARBA" id="ARBA00022553"/>
    </source>
</evidence>
<dbReference type="EMBL" id="CP015118">
    <property type="protein sequence ID" value="ARN19058.1"/>
    <property type="molecule type" value="Genomic_DNA"/>
</dbReference>
<dbReference type="Gene3D" id="3.30.565.10">
    <property type="entry name" value="Histidine kinase-like ATPase, C-terminal domain"/>
    <property type="match status" value="1"/>
</dbReference>
<dbReference type="PROSITE" id="PS51257">
    <property type="entry name" value="PROKAR_LIPOPROTEIN"/>
    <property type="match status" value="1"/>
</dbReference>
<evidence type="ECO:0000256" key="4">
    <source>
        <dbReference type="ARBA" id="ARBA00022679"/>
    </source>
</evidence>
<dbReference type="InterPro" id="IPR036890">
    <property type="entry name" value="HATPase_C_sf"/>
</dbReference>
<keyword evidence="4" id="KW-0808">Transferase</keyword>
<evidence type="ECO:0000256" key="6">
    <source>
        <dbReference type="ARBA" id="ARBA00022777"/>
    </source>
</evidence>
<organism evidence="10 11">
    <name type="scientific">Piscinibacter gummiphilus</name>
    <dbReference type="NCBI Taxonomy" id="946333"/>
    <lineage>
        <taxon>Bacteria</taxon>
        <taxon>Pseudomonadati</taxon>
        <taxon>Pseudomonadota</taxon>
        <taxon>Betaproteobacteria</taxon>
        <taxon>Burkholderiales</taxon>
        <taxon>Sphaerotilaceae</taxon>
        <taxon>Piscinibacter</taxon>
    </lineage>
</organism>
<dbReference type="Proteomes" id="UP000193427">
    <property type="component" value="Chromosome"/>
</dbReference>
<dbReference type="RefSeq" id="WP_085749296.1">
    <property type="nucleotide sequence ID" value="NZ_BSPR01000002.1"/>
</dbReference>
<feature type="domain" description="Histidine kinase/HSP90-like ATPase" evidence="9">
    <location>
        <begin position="514"/>
        <end position="611"/>
    </location>
</feature>
<dbReference type="EC" id="2.7.13.3" evidence="2"/>
<keyword evidence="8" id="KW-0902">Two-component regulatory system</keyword>